<dbReference type="HAMAP" id="MF_00412">
    <property type="entry name" value="ProA"/>
    <property type="match status" value="1"/>
</dbReference>
<comment type="similarity">
    <text evidence="7">Belongs to the gamma-glutamyl phosphate reductase family.</text>
</comment>
<evidence type="ECO:0000256" key="4">
    <source>
        <dbReference type="ARBA" id="ARBA00022857"/>
    </source>
</evidence>
<evidence type="ECO:0000313" key="11">
    <source>
        <dbReference type="Proteomes" id="UP000254841"/>
    </source>
</evidence>
<dbReference type="InterPro" id="IPR012134">
    <property type="entry name" value="Glu-5-SA_DH"/>
</dbReference>
<dbReference type="Gene3D" id="3.40.309.10">
    <property type="entry name" value="Aldehyde Dehydrogenase, Chain A, domain 2"/>
    <property type="match status" value="1"/>
</dbReference>
<dbReference type="PANTHER" id="PTHR11063:SF8">
    <property type="entry name" value="DELTA-1-PYRROLINE-5-CARBOXYLATE SYNTHASE"/>
    <property type="match status" value="1"/>
</dbReference>
<evidence type="ECO:0000313" key="10">
    <source>
        <dbReference type="EMBL" id="STO96938.1"/>
    </source>
</evidence>
<proteinExistence type="inferred from homology"/>
<dbReference type="GO" id="GO:0004350">
    <property type="term" value="F:glutamate-5-semialdehyde dehydrogenase activity"/>
    <property type="evidence" value="ECO:0007669"/>
    <property type="project" value="UniProtKB-UniRule"/>
</dbReference>
<keyword evidence="2 7" id="KW-0028">Amino-acid biosynthesis</keyword>
<dbReference type="InterPro" id="IPR016161">
    <property type="entry name" value="Ald_DH/histidinol_DH"/>
</dbReference>
<keyword evidence="7" id="KW-0963">Cytoplasm</keyword>
<comment type="subcellular location">
    <subcellularLocation>
        <location evidence="7">Cytoplasm</location>
    </subcellularLocation>
</comment>
<dbReference type="GO" id="GO:0055129">
    <property type="term" value="P:L-proline biosynthetic process"/>
    <property type="evidence" value="ECO:0007669"/>
    <property type="project" value="UniProtKB-UniRule"/>
</dbReference>
<dbReference type="InterPro" id="IPR000965">
    <property type="entry name" value="GPR_dom"/>
</dbReference>
<dbReference type="OrthoDB" id="9809970at2"/>
<dbReference type="CDD" id="cd07079">
    <property type="entry name" value="ALDH_F18-19_ProA-GPR"/>
    <property type="match status" value="1"/>
</dbReference>
<evidence type="ECO:0000256" key="1">
    <source>
        <dbReference type="ARBA" id="ARBA00004985"/>
    </source>
</evidence>
<dbReference type="RefSeq" id="WP_115011228.1">
    <property type="nucleotide sequence ID" value="NZ_UGHV01000001.1"/>
</dbReference>
<dbReference type="PANTHER" id="PTHR11063">
    <property type="entry name" value="GLUTAMATE SEMIALDEHYDE DEHYDROGENASE"/>
    <property type="match status" value="1"/>
</dbReference>
<dbReference type="AlphaFoldDB" id="A0A377J3J1"/>
<dbReference type="PIRSF" id="PIRSF000151">
    <property type="entry name" value="GPR"/>
    <property type="match status" value="1"/>
</dbReference>
<dbReference type="SUPFAM" id="SSF53720">
    <property type="entry name" value="ALDH-like"/>
    <property type="match status" value="1"/>
</dbReference>
<sequence>MEYANTLQALQQASKTLAQSSAKMRNHALEALANELEKSRAILQEENAKDLANARANGLSPAMIDRLRLDDSAITSMIQAVKEIRSQPEVLGEIISGGVRPSGISIAQVRIPLGVVCIIYESRPNVTIDTAALCIKSGNAILLKGGKEAHHSNTALLACIHRALDSSSLPKECVQSLGLIAREDLATILQQREFIDVVIPRGGAGLIEFVTTHSKIPVIFHDKGVCHAYIDRSAKKQHTLDICLNAKASRPSACNAIECILIHRDCVGEILPDLVATLLANGVCVRAQQEVLTLLGDKDGLELASANDFGTEFGDKIIALKIIESIEQALEHIDKYGSKHSEIIITQDLEAAELFCGRIDASAVFVNASSRFNDGGELGLGAEMGISTQKLHARGPMGAVHLTTTKYLIHGNGSIRI</sequence>
<keyword evidence="8" id="KW-0175">Coiled coil</keyword>
<comment type="pathway">
    <text evidence="1 7">Amino-acid biosynthesis; L-proline biosynthesis; L-glutamate 5-semialdehyde from L-glutamate: step 2/2.</text>
</comment>
<evidence type="ECO:0000256" key="8">
    <source>
        <dbReference type="SAM" id="Coils"/>
    </source>
</evidence>
<name>A0A377J3J1_9HELI</name>
<keyword evidence="5 7" id="KW-0560">Oxidoreductase</keyword>
<comment type="function">
    <text evidence="7">Catalyzes the NADPH-dependent reduction of L-glutamate 5-phosphate into L-glutamate 5-semialdehyde and phosphate. The product spontaneously undergoes cyclization to form 1-pyrroline-5-carboxylate.</text>
</comment>
<dbReference type="InterPro" id="IPR016162">
    <property type="entry name" value="Ald_DH_N"/>
</dbReference>
<dbReference type="Gene3D" id="3.40.605.10">
    <property type="entry name" value="Aldehyde Dehydrogenase, Chain A, domain 1"/>
    <property type="match status" value="1"/>
</dbReference>
<evidence type="ECO:0000256" key="2">
    <source>
        <dbReference type="ARBA" id="ARBA00022605"/>
    </source>
</evidence>
<dbReference type="FunFam" id="3.40.309.10:FF:000006">
    <property type="entry name" value="Gamma-glutamyl phosphate reductase"/>
    <property type="match status" value="1"/>
</dbReference>
<evidence type="ECO:0000256" key="6">
    <source>
        <dbReference type="ARBA" id="ARBA00049024"/>
    </source>
</evidence>
<organism evidence="10 11">
    <name type="scientific">Helicobacter canis</name>
    <dbReference type="NCBI Taxonomy" id="29419"/>
    <lineage>
        <taxon>Bacteria</taxon>
        <taxon>Pseudomonadati</taxon>
        <taxon>Campylobacterota</taxon>
        <taxon>Epsilonproteobacteria</taxon>
        <taxon>Campylobacterales</taxon>
        <taxon>Helicobacteraceae</taxon>
        <taxon>Helicobacter</taxon>
    </lineage>
</organism>
<dbReference type="InterPro" id="IPR015590">
    <property type="entry name" value="Aldehyde_DH_dom"/>
</dbReference>
<evidence type="ECO:0000256" key="7">
    <source>
        <dbReference type="HAMAP-Rule" id="MF_00412"/>
    </source>
</evidence>
<dbReference type="UniPathway" id="UPA00098">
    <property type="reaction ID" value="UER00360"/>
</dbReference>
<dbReference type="InterPro" id="IPR016163">
    <property type="entry name" value="Ald_DH_C"/>
</dbReference>
<dbReference type="Pfam" id="PF00171">
    <property type="entry name" value="Aldedh"/>
    <property type="match status" value="1"/>
</dbReference>
<dbReference type="EC" id="1.2.1.41" evidence="7"/>
<evidence type="ECO:0000256" key="5">
    <source>
        <dbReference type="ARBA" id="ARBA00023002"/>
    </source>
</evidence>
<dbReference type="Proteomes" id="UP000254841">
    <property type="component" value="Unassembled WGS sequence"/>
</dbReference>
<gene>
    <name evidence="7 10" type="primary">proA</name>
    <name evidence="10" type="ORF">NCTC12410_00756</name>
</gene>
<keyword evidence="3 7" id="KW-0641">Proline biosynthesis</keyword>
<keyword evidence="4 7" id="KW-0521">NADP</keyword>
<dbReference type="EMBL" id="UGHV01000001">
    <property type="protein sequence ID" value="STO96938.1"/>
    <property type="molecule type" value="Genomic_DNA"/>
</dbReference>
<evidence type="ECO:0000259" key="9">
    <source>
        <dbReference type="Pfam" id="PF00171"/>
    </source>
</evidence>
<dbReference type="NCBIfam" id="TIGR00407">
    <property type="entry name" value="proA"/>
    <property type="match status" value="1"/>
</dbReference>
<feature type="domain" description="Aldehyde dehydrogenase" evidence="9">
    <location>
        <begin position="6"/>
        <end position="277"/>
    </location>
</feature>
<dbReference type="NCBIfam" id="NF001221">
    <property type="entry name" value="PRK00197.1"/>
    <property type="match status" value="1"/>
</dbReference>
<reference evidence="10 11" key="1">
    <citation type="submission" date="2018-06" db="EMBL/GenBank/DDBJ databases">
        <authorList>
            <consortium name="Pathogen Informatics"/>
            <person name="Doyle S."/>
        </authorList>
    </citation>
    <scope>NUCLEOTIDE SEQUENCE [LARGE SCALE GENOMIC DNA]</scope>
    <source>
        <strain evidence="10 11">NCTC12410</strain>
    </source>
</reference>
<comment type="catalytic activity">
    <reaction evidence="6 7">
        <text>L-glutamate 5-semialdehyde + phosphate + NADP(+) = L-glutamyl 5-phosphate + NADPH + H(+)</text>
        <dbReference type="Rhea" id="RHEA:19541"/>
        <dbReference type="ChEBI" id="CHEBI:15378"/>
        <dbReference type="ChEBI" id="CHEBI:43474"/>
        <dbReference type="ChEBI" id="CHEBI:57783"/>
        <dbReference type="ChEBI" id="CHEBI:58066"/>
        <dbReference type="ChEBI" id="CHEBI:58274"/>
        <dbReference type="ChEBI" id="CHEBI:58349"/>
        <dbReference type="EC" id="1.2.1.41"/>
    </reaction>
</comment>
<accession>A0A377J3J1</accession>
<evidence type="ECO:0000256" key="3">
    <source>
        <dbReference type="ARBA" id="ARBA00022650"/>
    </source>
</evidence>
<dbReference type="GO" id="GO:0005737">
    <property type="term" value="C:cytoplasm"/>
    <property type="evidence" value="ECO:0007669"/>
    <property type="project" value="UniProtKB-SubCell"/>
</dbReference>
<dbReference type="GO" id="GO:0050661">
    <property type="term" value="F:NADP binding"/>
    <property type="evidence" value="ECO:0007669"/>
    <property type="project" value="InterPro"/>
</dbReference>
<protein>
    <recommendedName>
        <fullName evidence="7">Gamma-glutamyl phosphate reductase</fullName>
        <shortName evidence="7">GPR</shortName>
        <ecNumber evidence="7">1.2.1.41</ecNumber>
    </recommendedName>
    <alternativeName>
        <fullName evidence="7">Glutamate-5-semialdehyde dehydrogenase</fullName>
    </alternativeName>
    <alternativeName>
        <fullName evidence="7">Glutamyl-gamma-semialdehyde dehydrogenase</fullName>
        <shortName evidence="7">GSA dehydrogenase</shortName>
    </alternativeName>
</protein>
<feature type="coiled-coil region" evidence="8">
    <location>
        <begin position="26"/>
        <end position="53"/>
    </location>
</feature>